<dbReference type="PANTHER" id="PTHR43471:SF1">
    <property type="entry name" value="ABC TRANSPORTER PERMEASE PROTEIN NOSY-RELATED"/>
    <property type="match status" value="1"/>
</dbReference>
<name>A0A4V2UNZ6_9PROT</name>
<dbReference type="EMBL" id="SLZW01000002">
    <property type="protein sequence ID" value="TCS63991.1"/>
    <property type="molecule type" value="Genomic_DNA"/>
</dbReference>
<sequence>MRTLAILAGKEFRDGLRNRWVFATIVLLTALALALTLLGSAPVGEIKASRLSATVASLSSLSVYLLPLIALMLSYNALVGEFERGTMILLLTYPVARWQVVVGKFLGHMAILTVAIVVGYGVSALYIHFSGGGDAQGWRAFSALIGSSVLLGAVFIALGYLLSQLAREESMAAGLAIGTWIVMVVLYDLALLGMLVADHGEGVGKSLFSWLLLFNPTDAYRIFNLTTFNSVTLASGMAGVGLKVGLGAGTSLLTMLVWLAASLGGCVYLFHRREL</sequence>
<feature type="transmembrane region" description="Helical" evidence="1">
    <location>
        <begin position="174"/>
        <end position="197"/>
    </location>
</feature>
<dbReference type="GO" id="GO:0005886">
    <property type="term" value="C:plasma membrane"/>
    <property type="evidence" value="ECO:0007669"/>
    <property type="project" value="UniProtKB-SubCell"/>
</dbReference>
<dbReference type="AlphaFoldDB" id="A0A4V2UNZ6"/>
<protein>
    <submittedName>
        <fullName evidence="2">Cu-processing system permease protein</fullName>
    </submittedName>
</protein>
<keyword evidence="1" id="KW-0472">Membrane</keyword>
<keyword evidence="3" id="KW-1185">Reference proteome</keyword>
<dbReference type="Proteomes" id="UP000295304">
    <property type="component" value="Unassembled WGS sequence"/>
</dbReference>
<dbReference type="Pfam" id="PF12679">
    <property type="entry name" value="ABC2_membrane_2"/>
    <property type="match status" value="1"/>
</dbReference>
<feature type="transmembrane region" description="Helical" evidence="1">
    <location>
        <begin position="141"/>
        <end position="162"/>
    </location>
</feature>
<evidence type="ECO:0000256" key="1">
    <source>
        <dbReference type="SAM" id="Phobius"/>
    </source>
</evidence>
<keyword evidence="1" id="KW-1133">Transmembrane helix</keyword>
<accession>A0A4V2UNZ6</accession>
<feature type="transmembrane region" description="Helical" evidence="1">
    <location>
        <begin position="20"/>
        <end position="41"/>
    </location>
</feature>
<reference evidence="2 3" key="1">
    <citation type="submission" date="2019-03" db="EMBL/GenBank/DDBJ databases">
        <title>Genomic Encyclopedia of Type Strains, Phase IV (KMG-IV): sequencing the most valuable type-strain genomes for metagenomic binning, comparative biology and taxonomic classification.</title>
        <authorList>
            <person name="Goeker M."/>
        </authorList>
    </citation>
    <scope>NUCLEOTIDE SEQUENCE [LARGE SCALE GENOMIC DNA]</scope>
    <source>
        <strain evidence="2 3">DSM 101688</strain>
    </source>
</reference>
<evidence type="ECO:0000313" key="3">
    <source>
        <dbReference type="Proteomes" id="UP000295304"/>
    </source>
</evidence>
<proteinExistence type="predicted"/>
<dbReference type="GO" id="GO:0140359">
    <property type="term" value="F:ABC-type transporter activity"/>
    <property type="evidence" value="ECO:0007669"/>
    <property type="project" value="InterPro"/>
</dbReference>
<gene>
    <name evidence="2" type="ORF">EDD55_10228</name>
</gene>
<keyword evidence="1" id="KW-0812">Transmembrane</keyword>
<evidence type="ECO:0000313" key="2">
    <source>
        <dbReference type="EMBL" id="TCS63991.1"/>
    </source>
</evidence>
<feature type="transmembrane region" description="Helical" evidence="1">
    <location>
        <begin position="61"/>
        <end position="79"/>
    </location>
</feature>
<feature type="transmembrane region" description="Helical" evidence="1">
    <location>
        <begin position="105"/>
        <end position="129"/>
    </location>
</feature>
<dbReference type="RefSeq" id="WP_132937966.1">
    <property type="nucleotide sequence ID" value="NZ_CP119676.1"/>
</dbReference>
<dbReference type="OrthoDB" id="9805862at2"/>
<organism evidence="2 3">
    <name type="scientific">Varunaivibrio sulfuroxidans</name>
    <dbReference type="NCBI Taxonomy" id="1773489"/>
    <lineage>
        <taxon>Bacteria</taxon>
        <taxon>Pseudomonadati</taxon>
        <taxon>Pseudomonadota</taxon>
        <taxon>Alphaproteobacteria</taxon>
        <taxon>Rhodospirillales</taxon>
        <taxon>Magnetovibrionaceae</taxon>
        <taxon>Varunaivibrio</taxon>
    </lineage>
</organism>
<feature type="transmembrane region" description="Helical" evidence="1">
    <location>
        <begin position="252"/>
        <end position="270"/>
    </location>
</feature>
<dbReference type="PANTHER" id="PTHR43471">
    <property type="entry name" value="ABC TRANSPORTER PERMEASE"/>
    <property type="match status" value="1"/>
</dbReference>
<comment type="caution">
    <text evidence="2">The sequence shown here is derived from an EMBL/GenBank/DDBJ whole genome shotgun (WGS) entry which is preliminary data.</text>
</comment>